<feature type="compositionally biased region" description="Low complexity" evidence="1">
    <location>
        <begin position="565"/>
        <end position="577"/>
    </location>
</feature>
<dbReference type="CDD" id="cd17101">
    <property type="entry name" value="FERM_F1_PTPN13_like"/>
    <property type="match status" value="1"/>
</dbReference>
<feature type="compositionally biased region" description="Polar residues" evidence="1">
    <location>
        <begin position="383"/>
        <end position="396"/>
    </location>
</feature>
<dbReference type="Gene3D" id="2.30.42.10">
    <property type="match status" value="3"/>
</dbReference>
<dbReference type="Gene3D" id="3.10.20.90">
    <property type="entry name" value="Phosphatidylinositol 3-kinase Catalytic Subunit, Chain A, domain 1"/>
    <property type="match status" value="1"/>
</dbReference>
<proteinExistence type="predicted"/>
<feature type="domain" description="FERM" evidence="2">
    <location>
        <begin position="36"/>
        <end position="352"/>
    </location>
</feature>
<feature type="domain" description="PDZ" evidence="3">
    <location>
        <begin position="919"/>
        <end position="1001"/>
    </location>
</feature>
<evidence type="ECO:0000256" key="1">
    <source>
        <dbReference type="SAM" id="MobiDB-lite"/>
    </source>
</evidence>
<evidence type="ECO:0000313" key="4">
    <source>
        <dbReference type="Proteomes" id="UP000887566"/>
    </source>
</evidence>
<dbReference type="Pfam" id="PF00373">
    <property type="entry name" value="FERM_M"/>
    <property type="match status" value="1"/>
</dbReference>
<feature type="compositionally biased region" description="Low complexity" evidence="1">
    <location>
        <begin position="743"/>
        <end position="753"/>
    </location>
</feature>
<sequence length="1006" mass="110417">MCPLGLVCRLLAVQRELIEGSCFLQRNNPLVRTDSSGVQVVLLSGQRVEVTCRTDAIASEIFDLVVAHTNLNEHYFFGLTVLKDGEHFFLEPHQRLSKFSPPGWKNQRKTQARNIFTLFLRLKYYPHSLEFIKTELTLHEMYLQLRRDVIDERMHANRDAAYQLAALALQAELGDRPNESTSYFHPNHYLPDRHLREEMGGEERIRSLLAELHSQYSGMSPREAEIELLKMCQAEREYGIHFHRVFRSKPSLNLGNTPLGDPETGTALWIGIMPRGIVVFEERSGTRVATSQHPWQETQTLQFDKKRFVIVGVTPKDGGEPKKTIFYTDDYKKSSYFVKFAAVQHRFMIKMRQWTATLQSDATKSRDMTSDLTAGVSVDRHANNLSTYSGKSSTDSGVPDLSREASPEEKLVPPSRTNKAKPMPAPLLIEDKPGVLNVSVPSTDRTLTELNNNDSISASFAARLDDSRATTTDGTEFDVVLSKDPQFGLGLTLVDGDLNGMKGVYVKSVTSGGPGDVQGGLRIGDRLISVNGVSLRGKNRHDTVNIVKQSESNVRMTVLRLRGLSSSAESLSSGSKPSQPPPAPPQSISKRVTDLRAAAASSRQRAVSDFGAAGDTLPTLKSEDIIADIQFRRRSNSMEKRPSSGSTSLDARQMTPAKSDSHLTAAAVKLRSNDRLPAPANHSNRSSVASTESSRSSGEYQMPKDALGARSDSPPNISSTIYGGFDPSDDSDAEATSIRAENASAARRTTTRSSSDDDADDDDAFGRAKRPNNVDPRRRDDSFTMNQLDWTDHIDIGDVSKDSDMVEEDVDEDWQEFDVTLSKNDRGGLGLQIAGGGKDKKHIYVKALVATPALTCDDIRPGDRLVSVNRLTTDGKTHQEVVELLKNATSPVTLGLARLLTRSESESDVDNVDGMQTLTVTLEKPASGSLGLSLAKLTGGVGIYVRVIAAGSVADLNGTLRVGDRLWEVNGESVADASPLEVVEKLKKAEGFVNLVFKRNKESVVS</sequence>
<dbReference type="InterPro" id="IPR029071">
    <property type="entry name" value="Ubiquitin-like_domsf"/>
</dbReference>
<dbReference type="Pfam" id="PF09380">
    <property type="entry name" value="FERM_C"/>
    <property type="match status" value="1"/>
</dbReference>
<dbReference type="CDD" id="cd00136">
    <property type="entry name" value="PDZ_canonical"/>
    <property type="match status" value="2"/>
</dbReference>
<dbReference type="PANTHER" id="PTHR46900">
    <property type="entry name" value="TYROSINE-PROTEIN PHOSPHATASE NON-RECEPTOR TYPE 13"/>
    <property type="match status" value="1"/>
</dbReference>
<feature type="domain" description="PDZ" evidence="3">
    <location>
        <begin position="478"/>
        <end position="562"/>
    </location>
</feature>
<dbReference type="SUPFAM" id="SSF54236">
    <property type="entry name" value="Ubiquitin-like"/>
    <property type="match status" value="1"/>
</dbReference>
<dbReference type="PROSITE" id="PS50106">
    <property type="entry name" value="PDZ"/>
    <property type="match status" value="3"/>
</dbReference>
<dbReference type="Gene3D" id="2.30.29.30">
    <property type="entry name" value="Pleckstrin-homology domain (PH domain)/Phosphotyrosine-binding domain (PTB)"/>
    <property type="match status" value="1"/>
</dbReference>
<evidence type="ECO:0000313" key="5">
    <source>
        <dbReference type="WBParaSite" id="PSAMB.scaffold910size38730.g9768.t1"/>
    </source>
</evidence>
<dbReference type="WBParaSite" id="PSAMB.scaffold910size38730.g9768.t1">
    <property type="protein sequence ID" value="PSAMB.scaffold910size38730.g9768.t1"/>
    <property type="gene ID" value="PSAMB.scaffold910size38730.g9768"/>
</dbReference>
<dbReference type="PANTHER" id="PTHR46900:SF2">
    <property type="entry name" value="TYROSINE-PROTEIN PHOSPHATASE NON-RECEPTOR TYPE 13"/>
    <property type="match status" value="1"/>
</dbReference>
<dbReference type="InterPro" id="IPR014352">
    <property type="entry name" value="FERM/acyl-CoA-bd_prot_sf"/>
</dbReference>
<dbReference type="InterPro" id="IPR018980">
    <property type="entry name" value="FERM_PH-like_C"/>
</dbReference>
<dbReference type="InterPro" id="IPR000299">
    <property type="entry name" value="FERM_domain"/>
</dbReference>
<dbReference type="InterPro" id="IPR035963">
    <property type="entry name" value="FERM_2"/>
</dbReference>
<feature type="region of interest" description="Disordered" evidence="1">
    <location>
        <begin position="383"/>
        <end position="427"/>
    </location>
</feature>
<accession>A0A914XM52</accession>
<dbReference type="SUPFAM" id="SSF50156">
    <property type="entry name" value="PDZ domain-like"/>
    <property type="match status" value="3"/>
</dbReference>
<dbReference type="Proteomes" id="UP000887566">
    <property type="component" value="Unplaced"/>
</dbReference>
<dbReference type="InterPro" id="IPR036034">
    <property type="entry name" value="PDZ_sf"/>
</dbReference>
<name>A0A914XM52_9BILA</name>
<dbReference type="PROSITE" id="PS50057">
    <property type="entry name" value="FERM_3"/>
    <property type="match status" value="1"/>
</dbReference>
<reference evidence="5" key="1">
    <citation type="submission" date="2022-11" db="UniProtKB">
        <authorList>
            <consortium name="WormBaseParasite"/>
        </authorList>
    </citation>
    <scope>IDENTIFICATION</scope>
</reference>
<organism evidence="4 5">
    <name type="scientific">Plectus sambesii</name>
    <dbReference type="NCBI Taxonomy" id="2011161"/>
    <lineage>
        <taxon>Eukaryota</taxon>
        <taxon>Metazoa</taxon>
        <taxon>Ecdysozoa</taxon>
        <taxon>Nematoda</taxon>
        <taxon>Chromadorea</taxon>
        <taxon>Plectida</taxon>
        <taxon>Plectina</taxon>
        <taxon>Plectoidea</taxon>
        <taxon>Plectidae</taxon>
        <taxon>Plectus</taxon>
    </lineage>
</organism>
<dbReference type="InterPro" id="IPR011993">
    <property type="entry name" value="PH-like_dom_sf"/>
</dbReference>
<dbReference type="SMART" id="SM01196">
    <property type="entry name" value="FERM_C"/>
    <property type="match status" value="1"/>
</dbReference>
<protein>
    <submittedName>
        <fullName evidence="5">Uncharacterized protein</fullName>
    </submittedName>
</protein>
<feature type="domain" description="PDZ" evidence="3">
    <location>
        <begin position="818"/>
        <end position="900"/>
    </location>
</feature>
<dbReference type="CDD" id="cd13187">
    <property type="entry name" value="FERM_C_PTPH13"/>
    <property type="match status" value="1"/>
</dbReference>
<evidence type="ECO:0000259" key="3">
    <source>
        <dbReference type="PROSITE" id="PS50106"/>
    </source>
</evidence>
<dbReference type="PRINTS" id="PR00935">
    <property type="entry name" value="BAND41"/>
</dbReference>
<dbReference type="Pfam" id="PF09379">
    <property type="entry name" value="FERM_N"/>
    <property type="match status" value="1"/>
</dbReference>
<dbReference type="InterPro" id="IPR018979">
    <property type="entry name" value="FERM_N"/>
</dbReference>
<dbReference type="SMART" id="SM00228">
    <property type="entry name" value="PDZ"/>
    <property type="match status" value="3"/>
</dbReference>
<feature type="compositionally biased region" description="Basic and acidic residues" evidence="1">
    <location>
        <begin position="401"/>
        <end position="411"/>
    </location>
</feature>
<dbReference type="InterPro" id="IPR019748">
    <property type="entry name" value="FERM_central"/>
</dbReference>
<feature type="region of interest" description="Disordered" evidence="1">
    <location>
        <begin position="565"/>
        <end position="589"/>
    </location>
</feature>
<keyword evidence="4" id="KW-1185">Reference proteome</keyword>
<dbReference type="Gene3D" id="1.20.80.10">
    <property type="match status" value="1"/>
</dbReference>
<dbReference type="SUPFAM" id="SSF47031">
    <property type="entry name" value="Second domain of FERM"/>
    <property type="match status" value="1"/>
</dbReference>
<dbReference type="InterPro" id="IPR052074">
    <property type="entry name" value="NonRcpt_TyrProt_Phosphatase"/>
</dbReference>
<evidence type="ECO:0000259" key="2">
    <source>
        <dbReference type="PROSITE" id="PS50057"/>
    </source>
</evidence>
<feature type="region of interest" description="Disordered" evidence="1">
    <location>
        <begin position="631"/>
        <end position="783"/>
    </location>
</feature>
<dbReference type="InterPro" id="IPR001478">
    <property type="entry name" value="PDZ"/>
</dbReference>
<dbReference type="CDD" id="cd14473">
    <property type="entry name" value="FERM_B-lobe"/>
    <property type="match status" value="1"/>
</dbReference>
<dbReference type="AlphaFoldDB" id="A0A914XM52"/>
<dbReference type="Pfam" id="PF00595">
    <property type="entry name" value="PDZ"/>
    <property type="match status" value="3"/>
</dbReference>
<dbReference type="InterPro" id="IPR019749">
    <property type="entry name" value="Band_41_domain"/>
</dbReference>
<feature type="compositionally biased region" description="Low complexity" evidence="1">
    <location>
        <begin position="683"/>
        <end position="697"/>
    </location>
</feature>
<dbReference type="SMART" id="SM00295">
    <property type="entry name" value="B41"/>
    <property type="match status" value="1"/>
</dbReference>
<dbReference type="SUPFAM" id="SSF50729">
    <property type="entry name" value="PH domain-like"/>
    <property type="match status" value="1"/>
</dbReference>